<protein>
    <submittedName>
        <fullName evidence="1">Uncharacterized protein</fullName>
    </submittedName>
</protein>
<proteinExistence type="predicted"/>
<sequence>MEMSITYCVEQGYRPPCTLAQYHEYVEAIGIPLIEADNPNYPDYCFRAAQMVMNY</sequence>
<keyword evidence="2" id="KW-1185">Reference proteome</keyword>
<accession>B1X2V3</accession>
<dbReference type="Proteomes" id="UP000001203">
    <property type="component" value="Chromosome linear"/>
</dbReference>
<dbReference type="HOGENOM" id="CLU_3024526_0_0_3"/>
<name>B1X2V3_CROS5</name>
<dbReference type="AlphaFoldDB" id="B1X2V3"/>
<dbReference type="STRING" id="43989.cce_5118"/>
<gene>
    <name evidence="1" type="ordered locus">cce_5118</name>
</gene>
<organism evidence="1 2">
    <name type="scientific">Crocosphaera subtropica (strain ATCC 51142 / BH68)</name>
    <name type="common">Cyanothece sp. (strain ATCC 51142)</name>
    <dbReference type="NCBI Taxonomy" id="43989"/>
    <lineage>
        <taxon>Bacteria</taxon>
        <taxon>Bacillati</taxon>
        <taxon>Cyanobacteriota</taxon>
        <taxon>Cyanophyceae</taxon>
        <taxon>Oscillatoriophycideae</taxon>
        <taxon>Chroococcales</taxon>
        <taxon>Aphanothecaceae</taxon>
        <taxon>Crocosphaera</taxon>
        <taxon>Crocosphaera subtropica</taxon>
    </lineage>
</organism>
<evidence type="ECO:0000313" key="2">
    <source>
        <dbReference type="Proteomes" id="UP000001203"/>
    </source>
</evidence>
<dbReference type="EMBL" id="CP000807">
    <property type="protein sequence ID" value="ACB54464.1"/>
    <property type="molecule type" value="Genomic_DNA"/>
</dbReference>
<evidence type="ECO:0000313" key="1">
    <source>
        <dbReference type="EMBL" id="ACB54464.1"/>
    </source>
</evidence>
<reference evidence="1 2" key="1">
    <citation type="journal article" date="2008" name="Proc. Natl. Acad. Sci. U.S.A.">
        <title>The genome of Cyanothece 51142, a unicellular diazotrophic cyanobacterium important in the marine nitrogen cycle.</title>
        <authorList>
            <person name="Welsh E.A."/>
            <person name="Liberton M."/>
            <person name="Stoeckel J."/>
            <person name="Loh T."/>
            <person name="Elvitigala T."/>
            <person name="Wang C."/>
            <person name="Wollam A."/>
            <person name="Fulton R.S."/>
            <person name="Clifton S.W."/>
            <person name="Jacobs J.M."/>
            <person name="Aurora R."/>
            <person name="Ghosh B.K."/>
            <person name="Sherman L.A."/>
            <person name="Smith R.D."/>
            <person name="Wilson R.K."/>
            <person name="Pakrasi H.B."/>
        </authorList>
    </citation>
    <scope>NUCLEOTIDE SEQUENCE [LARGE SCALE GENOMIC DNA]</scope>
    <source>
        <strain evidence="2">ATCC 51142 / BH68</strain>
    </source>
</reference>
<dbReference type="KEGG" id="cyt:cce_5118"/>